<reference evidence="2 3" key="1">
    <citation type="submission" date="2019-11" db="EMBL/GenBank/DDBJ databases">
        <title>Genome analysis of Rhizobacterium cereale a novel genus and species isolated from maize roots in North Spain.</title>
        <authorList>
            <person name="Menendez E."/>
            <person name="Flores-Felix J.D."/>
            <person name="Ramirez-Bahena M.-H."/>
            <person name="Igual J.M."/>
            <person name="Garcia-Fraile P."/>
            <person name="Peix A."/>
            <person name="Velazquez E."/>
        </authorList>
    </citation>
    <scope>NUCLEOTIDE SEQUENCE [LARGE SCALE GENOMIC DNA]</scope>
    <source>
        <strain evidence="2 3">RZME27</strain>
    </source>
</reference>
<gene>
    <name evidence="2" type="ORF">GAO09_29430</name>
</gene>
<dbReference type="Proteomes" id="UP000435138">
    <property type="component" value="Unassembled WGS sequence"/>
</dbReference>
<evidence type="ECO:0000313" key="3">
    <source>
        <dbReference type="Proteomes" id="UP000435138"/>
    </source>
</evidence>
<dbReference type="AlphaFoldDB" id="A0A6A8AJT1"/>
<dbReference type="EMBL" id="WIXI01000051">
    <property type="protein sequence ID" value="MQY50158.1"/>
    <property type="molecule type" value="Genomic_DNA"/>
</dbReference>
<keyword evidence="3" id="KW-1185">Reference proteome</keyword>
<protein>
    <submittedName>
        <fullName evidence="2">Uncharacterized protein</fullName>
    </submittedName>
</protein>
<accession>A0A6A8AJT1</accession>
<dbReference type="RefSeq" id="WP_153360504.1">
    <property type="nucleotide sequence ID" value="NZ_WIXI01000051.1"/>
</dbReference>
<feature type="compositionally biased region" description="Acidic residues" evidence="1">
    <location>
        <begin position="149"/>
        <end position="159"/>
    </location>
</feature>
<evidence type="ECO:0000313" key="2">
    <source>
        <dbReference type="EMBL" id="MQY50158.1"/>
    </source>
</evidence>
<comment type="caution">
    <text evidence="2">The sequence shown here is derived from an EMBL/GenBank/DDBJ whole genome shotgun (WGS) entry which is preliminary data.</text>
</comment>
<proteinExistence type="predicted"/>
<feature type="region of interest" description="Disordered" evidence="1">
    <location>
        <begin position="138"/>
        <end position="159"/>
    </location>
</feature>
<evidence type="ECO:0000256" key="1">
    <source>
        <dbReference type="SAM" id="MobiDB-lite"/>
    </source>
</evidence>
<sequence>MNEAKDASSALIAYGSYAPGGENHARLAFFAGEWRKGFVLGRRHMSDDDIGPGEDLIDAWVLEFPRPQADVNSPEYQAWARRLSDLWMGLDNVMGKKMARHSRPWWPEGVDISADAGAAKMASIYLPLHRFDELVNQADESQPVPPAEPEPELVSEPELATEEDFDLATLWRQTYTGEKENDHSHFIRLIKDTHPDQFDALFVDMPDGGRFLERLKRLFADHLPLKKSTQVLGEENSGFHVHPLARNARPMDVLVELARRDIAQRAGFLRARDKTSHAEALDNLTFVTGKPEHPEWEIAGDALDAFADEVRYSGPKRPSWHYGLKEACHGIDADYVLQDWLMLFLLQPDLPQPKPRPRGGLISRLGLRRESPSLDLEPAYSLWKAGGRYEIDGKKCCVYEVERREG</sequence>
<name>A0A6A8AJT1_9HYPH</name>
<organism evidence="2 3">
    <name type="scientific">Endobacterium cereale</name>
    <dbReference type="NCBI Taxonomy" id="2663029"/>
    <lineage>
        <taxon>Bacteria</taxon>
        <taxon>Pseudomonadati</taxon>
        <taxon>Pseudomonadota</taxon>
        <taxon>Alphaproteobacteria</taxon>
        <taxon>Hyphomicrobiales</taxon>
        <taxon>Rhizobiaceae</taxon>
        <taxon>Endobacterium</taxon>
    </lineage>
</organism>